<evidence type="ECO:0000313" key="1">
    <source>
        <dbReference type="EMBL" id="KAK3577742.1"/>
    </source>
</evidence>
<name>A0AAE0VI59_9BIVA</name>
<reference evidence="1" key="3">
    <citation type="submission" date="2023-05" db="EMBL/GenBank/DDBJ databases">
        <authorList>
            <person name="Smith C.H."/>
        </authorList>
    </citation>
    <scope>NUCLEOTIDE SEQUENCE</scope>
    <source>
        <strain evidence="1">CHS0354</strain>
        <tissue evidence="1">Mantle</tissue>
    </source>
</reference>
<keyword evidence="2" id="KW-1185">Reference proteome</keyword>
<reference evidence="1" key="2">
    <citation type="journal article" date="2021" name="Genome Biol. Evol.">
        <title>Developing a high-quality reference genome for a parasitic bivalve with doubly uniparental inheritance (Bivalvia: Unionida).</title>
        <authorList>
            <person name="Smith C.H."/>
        </authorList>
    </citation>
    <scope>NUCLEOTIDE SEQUENCE</scope>
    <source>
        <strain evidence="1">CHS0354</strain>
        <tissue evidence="1">Mantle</tissue>
    </source>
</reference>
<sequence length="65" mass="7629">MVSQATAPRKIYRGWHHRLNSRAGHMGLGFYRLVSLLQREADLVRLAVQCNDLGRYRRSYRLENA</sequence>
<gene>
    <name evidence="1" type="ORF">CHS0354_005834</name>
</gene>
<accession>A0AAE0VI59</accession>
<dbReference type="AlphaFoldDB" id="A0AAE0VI59"/>
<comment type="caution">
    <text evidence="1">The sequence shown here is derived from an EMBL/GenBank/DDBJ whole genome shotgun (WGS) entry which is preliminary data.</text>
</comment>
<dbReference type="Proteomes" id="UP001195483">
    <property type="component" value="Unassembled WGS sequence"/>
</dbReference>
<proteinExistence type="predicted"/>
<reference evidence="1" key="1">
    <citation type="journal article" date="2021" name="Genome Biol. Evol.">
        <title>A High-Quality Reference Genome for a Parasitic Bivalve with Doubly Uniparental Inheritance (Bivalvia: Unionida).</title>
        <authorList>
            <person name="Smith C.H."/>
        </authorList>
    </citation>
    <scope>NUCLEOTIDE SEQUENCE</scope>
    <source>
        <strain evidence="1">CHS0354</strain>
    </source>
</reference>
<organism evidence="1 2">
    <name type="scientific">Potamilus streckersoni</name>
    <dbReference type="NCBI Taxonomy" id="2493646"/>
    <lineage>
        <taxon>Eukaryota</taxon>
        <taxon>Metazoa</taxon>
        <taxon>Spiralia</taxon>
        <taxon>Lophotrochozoa</taxon>
        <taxon>Mollusca</taxon>
        <taxon>Bivalvia</taxon>
        <taxon>Autobranchia</taxon>
        <taxon>Heteroconchia</taxon>
        <taxon>Palaeoheterodonta</taxon>
        <taxon>Unionida</taxon>
        <taxon>Unionoidea</taxon>
        <taxon>Unionidae</taxon>
        <taxon>Ambleminae</taxon>
        <taxon>Lampsilini</taxon>
        <taxon>Potamilus</taxon>
    </lineage>
</organism>
<evidence type="ECO:0000313" key="2">
    <source>
        <dbReference type="Proteomes" id="UP001195483"/>
    </source>
</evidence>
<protein>
    <submittedName>
        <fullName evidence="1">Uncharacterized protein</fullName>
    </submittedName>
</protein>
<dbReference type="EMBL" id="JAEAOA010000412">
    <property type="protein sequence ID" value="KAK3577742.1"/>
    <property type="molecule type" value="Genomic_DNA"/>
</dbReference>